<reference evidence="2 3" key="1">
    <citation type="submission" date="2016-10" db="EMBL/GenBank/DDBJ databases">
        <authorList>
            <person name="de Groot N.N."/>
        </authorList>
    </citation>
    <scope>NUCLEOTIDE SEQUENCE [LARGE SCALE GENOMIC DNA]</scope>
    <source>
        <strain evidence="2 3">CGMCC 1.5058</strain>
    </source>
</reference>
<dbReference type="Pfam" id="PF04961">
    <property type="entry name" value="FTCD_C"/>
    <property type="match status" value="1"/>
</dbReference>
<name>A0A1G8GBP6_9CLOT</name>
<gene>
    <name evidence="2" type="ORF">SAMN05421804_101205</name>
</gene>
<evidence type="ECO:0000313" key="3">
    <source>
        <dbReference type="Proteomes" id="UP000183255"/>
    </source>
</evidence>
<proteinExistence type="predicted"/>
<evidence type="ECO:0000259" key="1">
    <source>
        <dbReference type="Pfam" id="PF04961"/>
    </source>
</evidence>
<dbReference type="AlphaFoldDB" id="A0A1G8GBP6"/>
<accession>A0A1G8GBP6</accession>
<dbReference type="RefSeq" id="WP_031572940.1">
    <property type="nucleotide sequence ID" value="NZ_FNDZ01000001.1"/>
</dbReference>
<protein>
    <submittedName>
        <fullName evidence="2">Formiminotetrahydrofolate cyclodeaminase</fullName>
    </submittedName>
</protein>
<dbReference type="SUPFAM" id="SSF101262">
    <property type="entry name" value="Methenyltetrahydrofolate cyclohydrolase-like"/>
    <property type="match status" value="1"/>
</dbReference>
<sequence>MLRELSIKDFTKVLGEGKPTPGGGAAAALSASLAAALTSMVFNLTIDKKVSADYPESVIQAMKDAREKTDAFREKYLELMQEDASAFDELMDAFSMAKTTEDEKALRKGAIDRSKVKVLEIPKELVHESFAMYDALKVATEYGNKNAISDAGVAAILIHSAIEGAALNVFINLAGSEVNDENIRMKQETDDIVEKSKNIKEDIVAMVIDKIYGRQ</sequence>
<dbReference type="EMBL" id="FNDZ01000001">
    <property type="protein sequence ID" value="SDH91784.1"/>
    <property type="molecule type" value="Genomic_DNA"/>
</dbReference>
<dbReference type="GO" id="GO:0003824">
    <property type="term" value="F:catalytic activity"/>
    <property type="evidence" value="ECO:0007669"/>
    <property type="project" value="InterPro"/>
</dbReference>
<evidence type="ECO:0000313" key="2">
    <source>
        <dbReference type="EMBL" id="SDH91784.1"/>
    </source>
</evidence>
<dbReference type="Proteomes" id="UP000183255">
    <property type="component" value="Unassembled WGS sequence"/>
</dbReference>
<dbReference type="InterPro" id="IPR007044">
    <property type="entry name" value="Cyclodeamin/CycHdrlase"/>
</dbReference>
<dbReference type="InterPro" id="IPR036178">
    <property type="entry name" value="Formintransfe-cycloase-like_sf"/>
</dbReference>
<feature type="domain" description="Cyclodeaminase/cyclohydrolase" evidence="1">
    <location>
        <begin position="6"/>
        <end position="185"/>
    </location>
</feature>
<dbReference type="Gene3D" id="1.20.120.680">
    <property type="entry name" value="Formiminotetrahydrofolate cyclodeaminase monomer, up-and-down helical bundle"/>
    <property type="match status" value="1"/>
</dbReference>
<organism evidence="2 3">
    <name type="scientific">Proteiniclasticum ruminis</name>
    <dbReference type="NCBI Taxonomy" id="398199"/>
    <lineage>
        <taxon>Bacteria</taxon>
        <taxon>Bacillati</taxon>
        <taxon>Bacillota</taxon>
        <taxon>Clostridia</taxon>
        <taxon>Eubacteriales</taxon>
        <taxon>Clostridiaceae</taxon>
        <taxon>Proteiniclasticum</taxon>
    </lineage>
</organism>